<comment type="caution">
    <text evidence="1">The sequence shown here is derived from an EMBL/GenBank/DDBJ whole genome shotgun (WGS) entry which is preliminary data.</text>
</comment>
<evidence type="ECO:0000313" key="1">
    <source>
        <dbReference type="EMBL" id="MFB6392795.1"/>
    </source>
</evidence>
<protein>
    <submittedName>
        <fullName evidence="1">Uncharacterized protein</fullName>
    </submittedName>
</protein>
<proteinExistence type="predicted"/>
<organism evidence="1 2">
    <name type="scientific">Polymorphospora lycopeni</name>
    <dbReference type="NCBI Taxonomy" id="3140240"/>
    <lineage>
        <taxon>Bacteria</taxon>
        <taxon>Bacillati</taxon>
        <taxon>Actinomycetota</taxon>
        <taxon>Actinomycetes</taxon>
        <taxon>Micromonosporales</taxon>
        <taxon>Micromonosporaceae</taxon>
        <taxon>Polymorphospora</taxon>
    </lineage>
</organism>
<dbReference type="Proteomes" id="UP001582793">
    <property type="component" value="Unassembled WGS sequence"/>
</dbReference>
<keyword evidence="2" id="KW-1185">Reference proteome</keyword>
<gene>
    <name evidence="1" type="ORF">AAFH96_06685</name>
</gene>
<accession>A0ABV5CLC0</accession>
<evidence type="ECO:0000313" key="2">
    <source>
        <dbReference type="Proteomes" id="UP001582793"/>
    </source>
</evidence>
<dbReference type="EMBL" id="JBCGDC010000013">
    <property type="protein sequence ID" value="MFB6392795.1"/>
    <property type="molecule type" value="Genomic_DNA"/>
</dbReference>
<name>A0ABV5CLC0_9ACTN</name>
<sequence length="188" mass="20611">MPEPLTIAAVSAIVLAEGVRFLYDQTGAWLERRRERNAARAAGQEEPAQEVVAVSGGEQVLDQPLRSVTIDHDVLAEREREILTARAMLSPYREGHLPASGTDQDLLTQLDTLRRLAETVVGQRLTFVGEPREATGVRVKLKQDVKKLRQPLRAVHGELPAGSYEIDQVVEEADGPVTGLDFTRPTAG</sequence>
<dbReference type="RefSeq" id="WP_357539104.1">
    <property type="nucleotide sequence ID" value="NZ_JBCGDC010000013.1"/>
</dbReference>
<reference evidence="1 2" key="1">
    <citation type="submission" date="2024-04" db="EMBL/GenBank/DDBJ databases">
        <title>Polymorphospora sp. isolated from Baiyangdian Lake in Xiong'an New Area.</title>
        <authorList>
            <person name="Zhang X."/>
            <person name="Liu J."/>
        </authorList>
    </citation>
    <scope>NUCLEOTIDE SEQUENCE [LARGE SCALE GENOMIC DNA]</scope>
    <source>
        <strain evidence="1 2">2-325</strain>
    </source>
</reference>